<organism evidence="5">
    <name type="scientific">marine sediment metagenome</name>
    <dbReference type="NCBI Taxonomy" id="412755"/>
    <lineage>
        <taxon>unclassified sequences</taxon>
        <taxon>metagenomes</taxon>
        <taxon>ecological metagenomes</taxon>
    </lineage>
</organism>
<gene>
    <name evidence="5" type="ORF">S01H4_54608</name>
</gene>
<feature type="domain" description="Tail specific protease" evidence="4">
    <location>
        <begin position="2"/>
        <end position="168"/>
    </location>
</feature>
<dbReference type="GO" id="GO:0007165">
    <property type="term" value="P:signal transduction"/>
    <property type="evidence" value="ECO:0007669"/>
    <property type="project" value="TreeGrafter"/>
</dbReference>
<keyword evidence="1" id="KW-0645">Protease</keyword>
<dbReference type="GO" id="GO:0006508">
    <property type="term" value="P:proteolysis"/>
    <property type="evidence" value="ECO:0007669"/>
    <property type="project" value="UniProtKB-KW"/>
</dbReference>
<dbReference type="SUPFAM" id="SSF52096">
    <property type="entry name" value="ClpP/crotonase"/>
    <property type="match status" value="1"/>
</dbReference>
<dbReference type="GO" id="GO:0008236">
    <property type="term" value="F:serine-type peptidase activity"/>
    <property type="evidence" value="ECO:0007669"/>
    <property type="project" value="UniProtKB-KW"/>
</dbReference>
<evidence type="ECO:0000256" key="2">
    <source>
        <dbReference type="ARBA" id="ARBA00022801"/>
    </source>
</evidence>
<evidence type="ECO:0000256" key="3">
    <source>
        <dbReference type="ARBA" id="ARBA00022825"/>
    </source>
</evidence>
<keyword evidence="2" id="KW-0378">Hydrolase</keyword>
<proteinExistence type="predicted"/>
<dbReference type="Pfam" id="PF03572">
    <property type="entry name" value="Peptidase_S41"/>
    <property type="match status" value="1"/>
</dbReference>
<dbReference type="Gene3D" id="3.90.226.10">
    <property type="entry name" value="2-enoyl-CoA Hydratase, Chain A, domain 1"/>
    <property type="match status" value="1"/>
</dbReference>
<dbReference type="PANTHER" id="PTHR32060">
    <property type="entry name" value="TAIL-SPECIFIC PROTEASE"/>
    <property type="match status" value="1"/>
</dbReference>
<dbReference type="GO" id="GO:0030288">
    <property type="term" value="C:outer membrane-bounded periplasmic space"/>
    <property type="evidence" value="ECO:0007669"/>
    <property type="project" value="TreeGrafter"/>
</dbReference>
<protein>
    <recommendedName>
        <fullName evidence="4">Tail specific protease domain-containing protein</fullName>
    </recommendedName>
</protein>
<dbReference type="InterPro" id="IPR005151">
    <property type="entry name" value="Tail-specific_protease"/>
</dbReference>
<dbReference type="InterPro" id="IPR029045">
    <property type="entry name" value="ClpP/crotonase-like_dom_sf"/>
</dbReference>
<name>X1D2I2_9ZZZZ</name>
<evidence type="ECO:0000256" key="1">
    <source>
        <dbReference type="ARBA" id="ARBA00022670"/>
    </source>
</evidence>
<dbReference type="GO" id="GO:0004175">
    <property type="term" value="F:endopeptidase activity"/>
    <property type="evidence" value="ECO:0007669"/>
    <property type="project" value="TreeGrafter"/>
</dbReference>
<dbReference type="AlphaFoldDB" id="X1D2I2"/>
<accession>X1D2I2</accession>
<feature type="non-terminal residue" evidence="5">
    <location>
        <position position="1"/>
    </location>
</feature>
<comment type="caution">
    <text evidence="5">The sequence shown here is derived from an EMBL/GenBank/DDBJ whole genome shotgun (WGS) entry which is preliminary data.</text>
</comment>
<reference evidence="5" key="1">
    <citation type="journal article" date="2014" name="Front. Microbiol.">
        <title>High frequency of phylogenetically diverse reductive dehalogenase-homologous genes in deep subseafloor sedimentary metagenomes.</title>
        <authorList>
            <person name="Kawai M."/>
            <person name="Futagami T."/>
            <person name="Toyoda A."/>
            <person name="Takaki Y."/>
            <person name="Nishi S."/>
            <person name="Hori S."/>
            <person name="Arai W."/>
            <person name="Tsubouchi T."/>
            <person name="Morono Y."/>
            <person name="Uchiyama I."/>
            <person name="Ito T."/>
            <person name="Fujiyama A."/>
            <person name="Inagaki F."/>
            <person name="Takami H."/>
        </authorList>
    </citation>
    <scope>NUCLEOTIDE SEQUENCE</scope>
    <source>
        <strain evidence="5">Expedition CK06-06</strain>
    </source>
</reference>
<dbReference type="PANTHER" id="PTHR32060:SF30">
    <property type="entry name" value="CARBOXY-TERMINAL PROCESSING PROTEASE CTPA"/>
    <property type="match status" value="1"/>
</dbReference>
<dbReference type="SMART" id="SM00245">
    <property type="entry name" value="TSPc"/>
    <property type="match status" value="1"/>
</dbReference>
<dbReference type="CDD" id="cd07560">
    <property type="entry name" value="Peptidase_S41_CPP"/>
    <property type="match status" value="1"/>
</dbReference>
<dbReference type="EMBL" id="BART01031436">
    <property type="protein sequence ID" value="GAH14392.1"/>
    <property type="molecule type" value="Genomic_DNA"/>
</dbReference>
<evidence type="ECO:0000259" key="4">
    <source>
        <dbReference type="SMART" id="SM00245"/>
    </source>
</evidence>
<dbReference type="InterPro" id="IPR004447">
    <property type="entry name" value="Peptidase_S41A"/>
</dbReference>
<keyword evidence="3" id="KW-0720">Serine protease</keyword>
<sequence>CLEENIGYVRLTTFSNGADLQLSEAIDELMAQQPDGLILDLRDNPGGLLDQAIKVSDLFLPEGIVAFQRDNQGIERVFESEDGDQAEIIPLVVLINRGSASASEIVAGAIRDLGRGILVGEQTLGKGSVQQSYTLSDGSELRVTIARWYTPNNESIDSQGILPDIEIETPADLGGDGDEQLQRAIQILLGGE</sequence>
<evidence type="ECO:0000313" key="5">
    <source>
        <dbReference type="EMBL" id="GAH14392.1"/>
    </source>
</evidence>